<dbReference type="EMBL" id="JANBTW010000029">
    <property type="protein sequence ID" value="KAJ2677736.1"/>
    <property type="molecule type" value="Genomic_DNA"/>
</dbReference>
<organism evidence="5 6">
    <name type="scientific">Coemansia spiralis</name>
    <dbReference type="NCBI Taxonomy" id="417178"/>
    <lineage>
        <taxon>Eukaryota</taxon>
        <taxon>Fungi</taxon>
        <taxon>Fungi incertae sedis</taxon>
        <taxon>Zoopagomycota</taxon>
        <taxon>Kickxellomycotina</taxon>
        <taxon>Kickxellomycetes</taxon>
        <taxon>Kickxellales</taxon>
        <taxon>Kickxellaceae</taxon>
        <taxon>Coemansia</taxon>
    </lineage>
</organism>
<evidence type="ECO:0000256" key="4">
    <source>
        <dbReference type="SAM" id="MobiDB-lite"/>
    </source>
</evidence>
<dbReference type="AlphaFoldDB" id="A0A9W8KYJ8"/>
<comment type="subcellular location">
    <subcellularLocation>
        <location evidence="3">Cytoplasm</location>
    </subcellularLocation>
    <subcellularLocation>
        <location evidence="3">Nucleus</location>
    </subcellularLocation>
</comment>
<evidence type="ECO:0000313" key="6">
    <source>
        <dbReference type="Proteomes" id="UP001151518"/>
    </source>
</evidence>
<evidence type="ECO:0000256" key="3">
    <source>
        <dbReference type="RuleBase" id="RU368013"/>
    </source>
</evidence>
<keyword evidence="3" id="KW-0963">Cytoplasm</keyword>
<dbReference type="GO" id="GO:0031144">
    <property type="term" value="P:proteasome localization"/>
    <property type="evidence" value="ECO:0007669"/>
    <property type="project" value="UniProtKB-UniRule"/>
</dbReference>
<evidence type="ECO:0000256" key="1">
    <source>
        <dbReference type="ARBA" id="ARBA00006199"/>
    </source>
</evidence>
<keyword evidence="5" id="KW-0647">Proteasome</keyword>
<dbReference type="Proteomes" id="UP001151518">
    <property type="component" value="Unassembled WGS sequence"/>
</dbReference>
<evidence type="ECO:0000256" key="2">
    <source>
        <dbReference type="ARBA" id="ARBA00023242"/>
    </source>
</evidence>
<dbReference type="GO" id="GO:0015031">
    <property type="term" value="P:protein transport"/>
    <property type="evidence" value="ECO:0007669"/>
    <property type="project" value="UniProtKB-UniRule"/>
</dbReference>
<dbReference type="GO" id="GO:0031965">
    <property type="term" value="C:nuclear membrane"/>
    <property type="evidence" value="ECO:0007669"/>
    <property type="project" value="TreeGrafter"/>
</dbReference>
<feature type="compositionally biased region" description="Basic and acidic residues" evidence="4">
    <location>
        <begin position="117"/>
        <end position="129"/>
    </location>
</feature>
<name>A0A9W8KYJ8_9FUNG</name>
<dbReference type="PANTHER" id="PTHR28032:SF1">
    <property type="entry name" value="FI02826P"/>
    <property type="match status" value="1"/>
</dbReference>
<dbReference type="GO" id="GO:0000502">
    <property type="term" value="C:proteasome complex"/>
    <property type="evidence" value="ECO:0007669"/>
    <property type="project" value="UniProtKB-KW"/>
</dbReference>
<feature type="region of interest" description="Disordered" evidence="4">
    <location>
        <begin position="285"/>
        <end position="307"/>
    </location>
</feature>
<evidence type="ECO:0000313" key="5">
    <source>
        <dbReference type="EMBL" id="KAJ2677736.1"/>
    </source>
</evidence>
<dbReference type="InterPro" id="IPR038422">
    <property type="entry name" value="Cut8/Sts1_sf"/>
</dbReference>
<dbReference type="GO" id="GO:0005737">
    <property type="term" value="C:cytoplasm"/>
    <property type="evidence" value="ECO:0007669"/>
    <property type="project" value="UniProtKB-SubCell"/>
</dbReference>
<comment type="caution">
    <text evidence="5">The sequence shown here is derived from an EMBL/GenBank/DDBJ whole genome shotgun (WGS) entry which is preliminary data.</text>
</comment>
<protein>
    <recommendedName>
        <fullName evidence="3">Tethering factor for nuclear proteasome STS1</fullName>
    </recommendedName>
</protein>
<proteinExistence type="inferred from homology"/>
<gene>
    <name evidence="5" type="primary">STS1</name>
    <name evidence="5" type="ORF">GGI25_002981</name>
</gene>
<dbReference type="Gene3D" id="1.20.58.1590">
    <property type="entry name" value="Tethering factor for nuclear proteasome Cut8/Sts1"/>
    <property type="match status" value="1"/>
</dbReference>
<reference evidence="5" key="1">
    <citation type="submission" date="2022-07" db="EMBL/GenBank/DDBJ databases">
        <title>Phylogenomic reconstructions and comparative analyses of Kickxellomycotina fungi.</title>
        <authorList>
            <person name="Reynolds N.K."/>
            <person name="Stajich J.E."/>
            <person name="Barry K."/>
            <person name="Grigoriev I.V."/>
            <person name="Crous P."/>
            <person name="Smith M.E."/>
        </authorList>
    </citation>
    <scope>NUCLEOTIDE SEQUENCE</scope>
    <source>
        <strain evidence="5">NRRL 3115</strain>
    </source>
</reference>
<feature type="region of interest" description="Disordered" evidence="4">
    <location>
        <begin position="76"/>
        <end position="167"/>
    </location>
</feature>
<feature type="compositionally biased region" description="Low complexity" evidence="4">
    <location>
        <begin position="291"/>
        <end position="302"/>
    </location>
</feature>
<comment type="function">
    <text evidence="3">Involved in ubiquitin-mediated protein degradation. Regulatory factor in the ubiquitin/proteasome pathway that controls the turnover of proteasome substrates. Targets proteasomes to the nucleus and facilitates the degradation of nuclear proteins.</text>
</comment>
<accession>A0A9W8KYJ8</accession>
<dbReference type="GO" id="GO:0070628">
    <property type="term" value="F:proteasome binding"/>
    <property type="evidence" value="ECO:0007669"/>
    <property type="project" value="TreeGrafter"/>
</dbReference>
<comment type="subunit">
    <text evidence="3">Binds the proteasome.</text>
</comment>
<dbReference type="PANTHER" id="PTHR28032">
    <property type="entry name" value="FI02826P"/>
    <property type="match status" value="1"/>
</dbReference>
<comment type="similarity">
    <text evidence="1 3">Belongs to the cut8/STS1 family.</text>
</comment>
<keyword evidence="3" id="KW-0813">Transport</keyword>
<keyword evidence="2 3" id="KW-0539">Nucleus</keyword>
<sequence>MSQQAHWKASALAATFSSNAGFNGTAWGAAKPPARMVSSDISCGLGFGQSTMLGVSNSDVSSGGFGMFAPFSHCRSNSPQQGYEAASRRQKRKASSEDESMSSPSPTPEPAVRKIRTTAEARRYAHNSDRPVAASISSSSSGRRPGTLNGSTSSYSNRAQQVGSYLDGRKRTRVMDVAMPNEVSLDKLLEPLEEKSLRSLLDALILQNPNLASQVRELVPKPTVNSACSQLARLERRLQAAFPYNKAGPASDDYTYHRVRPALEELRDTIVMYLDHFTHYGLVSSRQGTASTNTSTSSTNNTHGDRRVEQPAANALSHPAEWFDLLTQATDVAMRMPRWDRPENNEIRRETLRQLADGWMRAIMATARWTEEGHIAGRDMLLEWAQQLEHFYSNCGEPALFQPAIQVFQRSFGQYYGRGTGRMPLESMA</sequence>
<dbReference type="OrthoDB" id="10061064at2759"/>
<keyword evidence="3" id="KW-0653">Protein transport</keyword>
<feature type="compositionally biased region" description="Polar residues" evidence="4">
    <location>
        <begin position="148"/>
        <end position="163"/>
    </location>
</feature>
<dbReference type="InterPro" id="IPR013868">
    <property type="entry name" value="Cut8/Sts1_fam"/>
</dbReference>
<dbReference type="GO" id="GO:0071630">
    <property type="term" value="P:nuclear protein quality control by the ubiquitin-proteasome system"/>
    <property type="evidence" value="ECO:0007669"/>
    <property type="project" value="UniProtKB-UniRule"/>
</dbReference>
<dbReference type="Pfam" id="PF08559">
    <property type="entry name" value="Cut8"/>
    <property type="match status" value="2"/>
</dbReference>